<dbReference type="PROSITE" id="PS00211">
    <property type="entry name" value="ABC_TRANSPORTER_1"/>
    <property type="match status" value="1"/>
</dbReference>
<feature type="domain" description="ABC transporter" evidence="8">
    <location>
        <begin position="4"/>
        <end position="252"/>
    </location>
</feature>
<dbReference type="InterPro" id="IPR027417">
    <property type="entry name" value="P-loop_NTPase"/>
</dbReference>
<protein>
    <submittedName>
        <fullName evidence="9">ABC transporter ATP-binding protein</fullName>
    </submittedName>
</protein>
<evidence type="ECO:0000313" key="10">
    <source>
        <dbReference type="Proteomes" id="UP001208690"/>
    </source>
</evidence>
<dbReference type="Proteomes" id="UP001208690">
    <property type="component" value="Unassembled WGS sequence"/>
</dbReference>
<dbReference type="Gene3D" id="2.40.50.140">
    <property type="entry name" value="Nucleic acid-binding proteins"/>
    <property type="match status" value="1"/>
</dbReference>
<dbReference type="InterPro" id="IPR003439">
    <property type="entry name" value="ABC_transporter-like_ATP-bd"/>
</dbReference>
<accession>A0ABT3BJ56</accession>
<dbReference type="RefSeq" id="WP_263845813.1">
    <property type="nucleotide sequence ID" value="NZ_JALIEB010000017.1"/>
</dbReference>
<dbReference type="CDD" id="cd03301">
    <property type="entry name" value="ABC_MalK_N"/>
    <property type="match status" value="1"/>
</dbReference>
<dbReference type="SUPFAM" id="SSF50331">
    <property type="entry name" value="MOP-like"/>
    <property type="match status" value="1"/>
</dbReference>
<dbReference type="InterPro" id="IPR003593">
    <property type="entry name" value="AAA+_ATPase"/>
</dbReference>
<dbReference type="GO" id="GO:0005524">
    <property type="term" value="F:ATP binding"/>
    <property type="evidence" value="ECO:0007669"/>
    <property type="project" value="UniProtKB-KW"/>
</dbReference>
<evidence type="ECO:0000256" key="2">
    <source>
        <dbReference type="ARBA" id="ARBA00022448"/>
    </source>
</evidence>
<dbReference type="InterPro" id="IPR047641">
    <property type="entry name" value="ABC_transpr_MalK/UgpC-like"/>
</dbReference>
<gene>
    <name evidence="9" type="ORF">MUB52_19390</name>
</gene>
<sequence length="384" mass="41763">MADLQITSVTKRFGETPVLNGVTLDIADSEFVSLVGPSGCGKSTLLRVIAGLETPDSGAVSIGGANVTTTRAADRNLSMVFQSYALYPHLTVAENIAVPLRMRQLTHLQRMPLIGGLLPGARGHRQSIAAAVNAATEMLEIKSLLDRKPGQLSGGQRQRVALARALVRDPAAFLLDEPLSNLDAKLRVQTRAEIAELHRRLNATFIYVTHDQVEAMTMSDRIAVMMGGEILQCATPEVIYEDPDDIRVAEFIGSPKINILPIERVGHQLQIFGRPLEWRLPPGSPQIMQLGLRPEMVHLTKRTPRLRGRVAHVENLGAEVFAHVMVDDGAMRVTLRASPAEQSMLVLGAEVGLGFNTRAAMIFDADGKRLRKIETMVGTAVEVA</sequence>
<dbReference type="Gene3D" id="2.40.50.100">
    <property type="match status" value="1"/>
</dbReference>
<dbReference type="Gene3D" id="3.40.50.300">
    <property type="entry name" value="P-loop containing nucleotide triphosphate hydrolases"/>
    <property type="match status" value="1"/>
</dbReference>
<name>A0ABT3BJ56_9RHOB</name>
<dbReference type="Pfam" id="PF00005">
    <property type="entry name" value="ABC_tran"/>
    <property type="match status" value="1"/>
</dbReference>
<dbReference type="InterPro" id="IPR013611">
    <property type="entry name" value="Transp-assoc_OB_typ2"/>
</dbReference>
<keyword evidence="6" id="KW-1278">Translocase</keyword>
<dbReference type="SMART" id="SM00382">
    <property type="entry name" value="AAA"/>
    <property type="match status" value="1"/>
</dbReference>
<dbReference type="InterPro" id="IPR012340">
    <property type="entry name" value="NA-bd_OB-fold"/>
</dbReference>
<comment type="caution">
    <text evidence="9">The sequence shown here is derived from an EMBL/GenBank/DDBJ whole genome shotgun (WGS) entry which is preliminary data.</text>
</comment>
<keyword evidence="7" id="KW-0472">Membrane</keyword>
<evidence type="ECO:0000256" key="4">
    <source>
        <dbReference type="ARBA" id="ARBA00022741"/>
    </source>
</evidence>
<dbReference type="Pfam" id="PF08402">
    <property type="entry name" value="TOBE_2"/>
    <property type="match status" value="1"/>
</dbReference>
<evidence type="ECO:0000256" key="3">
    <source>
        <dbReference type="ARBA" id="ARBA00022475"/>
    </source>
</evidence>
<keyword evidence="5 9" id="KW-0067">ATP-binding</keyword>
<proteinExistence type="inferred from homology"/>
<reference evidence="9 10" key="1">
    <citation type="submission" date="2022-04" db="EMBL/GenBank/DDBJ databases">
        <title>Roseobacter sp. WL0113 is a bacterium isolated from neritic sediment.</title>
        <authorList>
            <person name="Wang L."/>
            <person name="He W."/>
            <person name="Zhang D.-F."/>
        </authorList>
    </citation>
    <scope>NUCLEOTIDE SEQUENCE [LARGE SCALE GENOMIC DNA]</scope>
    <source>
        <strain evidence="9 10">WL0113</strain>
    </source>
</reference>
<keyword evidence="10" id="KW-1185">Reference proteome</keyword>
<keyword evidence="2" id="KW-0813">Transport</keyword>
<dbReference type="EMBL" id="JALIEB010000017">
    <property type="protein sequence ID" value="MCV3273602.1"/>
    <property type="molecule type" value="Genomic_DNA"/>
</dbReference>
<evidence type="ECO:0000256" key="6">
    <source>
        <dbReference type="ARBA" id="ARBA00022967"/>
    </source>
</evidence>
<evidence type="ECO:0000259" key="8">
    <source>
        <dbReference type="PROSITE" id="PS50893"/>
    </source>
</evidence>
<dbReference type="PROSITE" id="PS50893">
    <property type="entry name" value="ABC_TRANSPORTER_2"/>
    <property type="match status" value="1"/>
</dbReference>
<dbReference type="PANTHER" id="PTHR43875">
    <property type="entry name" value="MALTODEXTRIN IMPORT ATP-BINDING PROTEIN MSMX"/>
    <property type="match status" value="1"/>
</dbReference>
<dbReference type="SUPFAM" id="SSF52540">
    <property type="entry name" value="P-loop containing nucleoside triphosphate hydrolases"/>
    <property type="match status" value="1"/>
</dbReference>
<dbReference type="InterPro" id="IPR015855">
    <property type="entry name" value="ABC_transpr_MalK-like"/>
</dbReference>
<evidence type="ECO:0000313" key="9">
    <source>
        <dbReference type="EMBL" id="MCV3273602.1"/>
    </source>
</evidence>
<comment type="similarity">
    <text evidence="1">Belongs to the ABC transporter superfamily.</text>
</comment>
<dbReference type="PANTHER" id="PTHR43875:SF15">
    <property type="entry name" value="TREHALOSE IMPORT ATP-BINDING PROTEIN SUGC"/>
    <property type="match status" value="1"/>
</dbReference>
<dbReference type="InterPro" id="IPR008995">
    <property type="entry name" value="Mo/tungstate-bd_C_term_dom"/>
</dbReference>
<evidence type="ECO:0000256" key="7">
    <source>
        <dbReference type="ARBA" id="ARBA00023136"/>
    </source>
</evidence>
<keyword evidence="4" id="KW-0547">Nucleotide-binding</keyword>
<keyword evidence="3" id="KW-1003">Cell membrane</keyword>
<organism evidence="9 10">
    <name type="scientific">Roseobacter sinensis</name>
    <dbReference type="NCBI Taxonomy" id="2931391"/>
    <lineage>
        <taxon>Bacteria</taxon>
        <taxon>Pseudomonadati</taxon>
        <taxon>Pseudomonadota</taxon>
        <taxon>Alphaproteobacteria</taxon>
        <taxon>Rhodobacterales</taxon>
        <taxon>Roseobacteraceae</taxon>
        <taxon>Roseobacter</taxon>
    </lineage>
</organism>
<dbReference type="InterPro" id="IPR017871">
    <property type="entry name" value="ABC_transporter-like_CS"/>
</dbReference>
<evidence type="ECO:0000256" key="5">
    <source>
        <dbReference type="ARBA" id="ARBA00022840"/>
    </source>
</evidence>
<evidence type="ECO:0000256" key="1">
    <source>
        <dbReference type="ARBA" id="ARBA00005417"/>
    </source>
</evidence>